<dbReference type="STRING" id="1095629.A0A0C9WP27"/>
<gene>
    <name evidence="2" type="ORF">K443DRAFT_685236</name>
</gene>
<protein>
    <submittedName>
        <fullName evidence="2">Uncharacterized protein</fullName>
    </submittedName>
</protein>
<evidence type="ECO:0000313" key="2">
    <source>
        <dbReference type="EMBL" id="KIJ92485.1"/>
    </source>
</evidence>
<accession>A0A0C9WP27</accession>
<feature type="region of interest" description="Disordered" evidence="1">
    <location>
        <begin position="48"/>
        <end position="157"/>
    </location>
</feature>
<name>A0A0C9WP27_9AGAR</name>
<sequence length="231" mass="25147">MSSSPVHYIRTIQTSFTSTHPHSSHTKWAAARSAHHPHANLLLNSSQYHHHHHQQQQQQQLPPPSTQKYPPGLMTTPVVGRRRSSSIRRPASSTLSATPSASPTSPTSSPFKFDPFADDPTPSTAPQPSPVPQRSTTRSGALYKSSPTSNNLRPLTPTAAPQHYTIQIPAAPTQRRSSPATDRDAKAKLVAGILLNRIHAVGRPRRQFSYASEQPKVYVKSGLSSVVSVEA</sequence>
<evidence type="ECO:0000256" key="1">
    <source>
        <dbReference type="SAM" id="MobiDB-lite"/>
    </source>
</evidence>
<keyword evidence="3" id="KW-1185">Reference proteome</keyword>
<dbReference type="AlphaFoldDB" id="A0A0C9WP27"/>
<dbReference type="HOGENOM" id="CLU_117767_0_0_1"/>
<dbReference type="EMBL" id="KN838906">
    <property type="protein sequence ID" value="KIJ92485.1"/>
    <property type="molecule type" value="Genomic_DNA"/>
</dbReference>
<dbReference type="Proteomes" id="UP000054477">
    <property type="component" value="Unassembled WGS sequence"/>
</dbReference>
<proteinExistence type="predicted"/>
<reference evidence="3" key="2">
    <citation type="submission" date="2015-01" db="EMBL/GenBank/DDBJ databases">
        <title>Evolutionary Origins and Diversification of the Mycorrhizal Mutualists.</title>
        <authorList>
            <consortium name="DOE Joint Genome Institute"/>
            <consortium name="Mycorrhizal Genomics Consortium"/>
            <person name="Kohler A."/>
            <person name="Kuo A."/>
            <person name="Nagy L.G."/>
            <person name="Floudas D."/>
            <person name="Copeland A."/>
            <person name="Barry K.W."/>
            <person name="Cichocki N."/>
            <person name="Veneault-Fourrey C."/>
            <person name="LaButti K."/>
            <person name="Lindquist E.A."/>
            <person name="Lipzen A."/>
            <person name="Lundell T."/>
            <person name="Morin E."/>
            <person name="Murat C."/>
            <person name="Riley R."/>
            <person name="Ohm R."/>
            <person name="Sun H."/>
            <person name="Tunlid A."/>
            <person name="Henrissat B."/>
            <person name="Grigoriev I.V."/>
            <person name="Hibbett D.S."/>
            <person name="Martin F."/>
        </authorList>
    </citation>
    <scope>NUCLEOTIDE SEQUENCE [LARGE SCALE GENOMIC DNA]</scope>
    <source>
        <strain evidence="3">LaAM-08-1</strain>
    </source>
</reference>
<dbReference type="OrthoDB" id="2668396at2759"/>
<feature type="compositionally biased region" description="Polar residues" evidence="1">
    <location>
        <begin position="132"/>
        <end position="153"/>
    </location>
</feature>
<evidence type="ECO:0000313" key="3">
    <source>
        <dbReference type="Proteomes" id="UP000054477"/>
    </source>
</evidence>
<organism evidence="2 3">
    <name type="scientific">Laccaria amethystina LaAM-08-1</name>
    <dbReference type="NCBI Taxonomy" id="1095629"/>
    <lineage>
        <taxon>Eukaryota</taxon>
        <taxon>Fungi</taxon>
        <taxon>Dikarya</taxon>
        <taxon>Basidiomycota</taxon>
        <taxon>Agaricomycotina</taxon>
        <taxon>Agaricomycetes</taxon>
        <taxon>Agaricomycetidae</taxon>
        <taxon>Agaricales</taxon>
        <taxon>Agaricineae</taxon>
        <taxon>Hydnangiaceae</taxon>
        <taxon>Laccaria</taxon>
    </lineage>
</organism>
<feature type="compositionally biased region" description="Low complexity" evidence="1">
    <location>
        <begin position="87"/>
        <end position="110"/>
    </location>
</feature>
<reference evidence="2 3" key="1">
    <citation type="submission" date="2014-04" db="EMBL/GenBank/DDBJ databases">
        <authorList>
            <consortium name="DOE Joint Genome Institute"/>
            <person name="Kuo A."/>
            <person name="Kohler A."/>
            <person name="Nagy L.G."/>
            <person name="Floudas D."/>
            <person name="Copeland A."/>
            <person name="Barry K.W."/>
            <person name="Cichocki N."/>
            <person name="Veneault-Fourrey C."/>
            <person name="LaButti K."/>
            <person name="Lindquist E.A."/>
            <person name="Lipzen A."/>
            <person name="Lundell T."/>
            <person name="Morin E."/>
            <person name="Murat C."/>
            <person name="Sun H."/>
            <person name="Tunlid A."/>
            <person name="Henrissat B."/>
            <person name="Grigoriev I.V."/>
            <person name="Hibbett D.S."/>
            <person name="Martin F."/>
            <person name="Nordberg H.P."/>
            <person name="Cantor M.N."/>
            <person name="Hua S.X."/>
        </authorList>
    </citation>
    <scope>NUCLEOTIDE SEQUENCE [LARGE SCALE GENOMIC DNA]</scope>
    <source>
        <strain evidence="2 3">LaAM-08-1</strain>
    </source>
</reference>